<evidence type="ECO:0000256" key="1">
    <source>
        <dbReference type="SAM" id="MobiDB-lite"/>
    </source>
</evidence>
<feature type="region of interest" description="Disordered" evidence="1">
    <location>
        <begin position="41"/>
        <end position="85"/>
    </location>
</feature>
<comment type="caution">
    <text evidence="2">The sequence shown here is derived from an EMBL/GenBank/DDBJ whole genome shotgun (WGS) entry which is preliminary data.</text>
</comment>
<feature type="region of interest" description="Disordered" evidence="1">
    <location>
        <begin position="1"/>
        <end position="29"/>
    </location>
</feature>
<sequence>MEVGNVTDAYTTEEELKEDYSEGGGRTHAAAATQQEVLEMHEKKREYPAEHTADVQKVSLPENDMKKRSSEPSSTDVTAENSRKTAVLQPEAAERIQNVVDKPLNLSETKANESAVSVAQPTTMMTVMDEANGEIHSTAGASKQFPSSQDALEEVYMKLDEIEDAIAIDERFPMEGVDDFEERYTKMFNDLDDALTTIDEHQMTMDVLELSHTQERIQTLKNDLTEIMKKAGDDRVEWEKLQQVLLETEKNVTIGDNAMDCFQRTRNDSTTTRTRGTSTSC</sequence>
<name>A0AAD5MBQ4_PARTN</name>
<evidence type="ECO:0000313" key="3">
    <source>
        <dbReference type="Proteomes" id="UP001196413"/>
    </source>
</evidence>
<gene>
    <name evidence="2" type="ORF">KIN20_000675</name>
</gene>
<feature type="compositionally biased region" description="Basic and acidic residues" evidence="1">
    <location>
        <begin position="41"/>
        <end position="54"/>
    </location>
</feature>
<feature type="compositionally biased region" description="Polar residues" evidence="1">
    <location>
        <begin position="71"/>
        <end position="80"/>
    </location>
</feature>
<proteinExistence type="predicted"/>
<accession>A0AAD5MBQ4</accession>
<organism evidence="2 3">
    <name type="scientific">Parelaphostrongylus tenuis</name>
    <name type="common">Meningeal worm</name>
    <dbReference type="NCBI Taxonomy" id="148309"/>
    <lineage>
        <taxon>Eukaryota</taxon>
        <taxon>Metazoa</taxon>
        <taxon>Ecdysozoa</taxon>
        <taxon>Nematoda</taxon>
        <taxon>Chromadorea</taxon>
        <taxon>Rhabditida</taxon>
        <taxon>Rhabditina</taxon>
        <taxon>Rhabditomorpha</taxon>
        <taxon>Strongyloidea</taxon>
        <taxon>Metastrongylidae</taxon>
        <taxon>Parelaphostrongylus</taxon>
    </lineage>
</organism>
<dbReference type="Proteomes" id="UP001196413">
    <property type="component" value="Unassembled WGS sequence"/>
</dbReference>
<dbReference type="EMBL" id="JAHQIW010000099">
    <property type="protein sequence ID" value="KAJ1346011.1"/>
    <property type="molecule type" value="Genomic_DNA"/>
</dbReference>
<keyword evidence="3" id="KW-1185">Reference proteome</keyword>
<evidence type="ECO:0000313" key="2">
    <source>
        <dbReference type="EMBL" id="KAJ1346011.1"/>
    </source>
</evidence>
<protein>
    <submittedName>
        <fullName evidence="2">Uncharacterized protein</fullName>
    </submittedName>
</protein>
<reference evidence="2" key="1">
    <citation type="submission" date="2021-06" db="EMBL/GenBank/DDBJ databases">
        <title>Parelaphostrongylus tenuis whole genome reference sequence.</title>
        <authorList>
            <person name="Garwood T.J."/>
            <person name="Larsen P.A."/>
            <person name="Fountain-Jones N.M."/>
            <person name="Garbe J.R."/>
            <person name="Macchietto M.G."/>
            <person name="Kania S.A."/>
            <person name="Gerhold R.W."/>
            <person name="Richards J.E."/>
            <person name="Wolf T.M."/>
        </authorList>
    </citation>
    <scope>NUCLEOTIDE SEQUENCE</scope>
    <source>
        <strain evidence="2">MNPRO001-30</strain>
        <tissue evidence="2">Meninges</tissue>
    </source>
</reference>
<dbReference type="AlphaFoldDB" id="A0AAD5MBQ4"/>